<dbReference type="Proteomes" id="UP000036850">
    <property type="component" value="Unassembled WGS sequence"/>
</dbReference>
<gene>
    <name evidence="1" type="ORF">AC626_01595</name>
</gene>
<organism evidence="1 2">
    <name type="scientific">Pseudoalteromonas rubra</name>
    <dbReference type="NCBI Taxonomy" id="43658"/>
    <lineage>
        <taxon>Bacteria</taxon>
        <taxon>Pseudomonadati</taxon>
        <taxon>Pseudomonadota</taxon>
        <taxon>Gammaproteobacteria</taxon>
        <taxon>Alteromonadales</taxon>
        <taxon>Pseudoalteromonadaceae</taxon>
        <taxon>Pseudoalteromonas</taxon>
    </lineage>
</organism>
<comment type="caution">
    <text evidence="1">The sequence shown here is derived from an EMBL/GenBank/DDBJ whole genome shotgun (WGS) entry which is preliminary data.</text>
</comment>
<dbReference type="Pfam" id="PF15566">
    <property type="entry name" value="Imm32"/>
    <property type="match status" value="1"/>
</dbReference>
<accession>A0A0L0EYN5</accession>
<evidence type="ECO:0000313" key="2">
    <source>
        <dbReference type="Proteomes" id="UP000036850"/>
    </source>
</evidence>
<protein>
    <submittedName>
        <fullName evidence="1">Uncharacterized protein</fullName>
    </submittedName>
</protein>
<proteinExistence type="predicted"/>
<evidence type="ECO:0000313" key="1">
    <source>
        <dbReference type="EMBL" id="KNC68953.1"/>
    </source>
</evidence>
<dbReference type="EMBL" id="LFZX01000006">
    <property type="protein sequence ID" value="KNC68953.1"/>
    <property type="molecule type" value="Genomic_DNA"/>
</dbReference>
<name>A0A0L0EYN5_9GAMM</name>
<dbReference type="AlphaFoldDB" id="A0A0L0EYN5"/>
<sequence>MFRTIDELEISGSIRELAEIQRSLENANDAYNRTFTFDNSGSPEPYEFLEAQLKVCISSGVACATFSDNEGVKISGNLESLRVLASFFNFDLDAVPGEHNHWDELCDPSYFALGSLPLVVSVA</sequence>
<dbReference type="InterPro" id="IPR029083">
    <property type="entry name" value="Imm32"/>
</dbReference>
<dbReference type="PATRIC" id="fig|43658.6.peg.4882"/>
<dbReference type="OrthoDB" id="6293386at2"/>
<reference evidence="2" key="1">
    <citation type="submission" date="2015-07" db="EMBL/GenBank/DDBJ databases">
        <title>Draft genome sequence of a Pseudoalteromonas rubra strain, OCN096, isolated from Kaneohe Bay, Oahu, Hawaii.</title>
        <authorList>
            <person name="Beurmann S."/>
            <person name="Ushijima B."/>
            <person name="Belcaid M."/>
            <person name="Callahan S.M."/>
            <person name="Aeby G.S."/>
        </authorList>
    </citation>
    <scope>NUCLEOTIDE SEQUENCE [LARGE SCALE GENOMIC DNA]</scope>
    <source>
        <strain evidence="2">OCN096</strain>
    </source>
</reference>